<dbReference type="Proteomes" id="UP000290253">
    <property type="component" value="Unassembled WGS sequence"/>
</dbReference>
<evidence type="ECO:0000313" key="2">
    <source>
        <dbReference type="EMBL" id="RXS98084.1"/>
    </source>
</evidence>
<dbReference type="InterPro" id="IPR041628">
    <property type="entry name" value="ChlI/MoxR_AAA_lid"/>
</dbReference>
<dbReference type="CDD" id="cd00009">
    <property type="entry name" value="AAA"/>
    <property type="match status" value="1"/>
</dbReference>
<dbReference type="PIRSF" id="PIRSF002849">
    <property type="entry name" value="AAA_ATPase_chaperone_MoxR_prd"/>
    <property type="match status" value="1"/>
</dbReference>
<name>A0A4Q1SK68_9BACT</name>
<comment type="caution">
    <text evidence="2">The sequence shown here is derived from an EMBL/GenBank/DDBJ whole genome shotgun (WGS) entry which is preliminary data.</text>
</comment>
<dbReference type="OrthoDB" id="9808397at2"/>
<dbReference type="InterPro" id="IPR027417">
    <property type="entry name" value="P-loop_NTPase"/>
</dbReference>
<dbReference type="Gene3D" id="3.40.50.300">
    <property type="entry name" value="P-loop containing nucleotide triphosphate hydrolases"/>
    <property type="match status" value="1"/>
</dbReference>
<sequence>MIDQAILTLLCGGHALIEGVPGVAKTLTVKTLARFLALDFRRVQGTPDMMPADILGTSVFSLKTSEFTFHRGPVFTQFLLTDEINRMPPRTQAALLESMEERQVTMDGETHPLDPYFTVFATQNPLEFEGTYPLPEAQLDRFLLKIRVGYPSADEERAILERHLAATALDQFPIEPIAPEELAAARAEVRSIRIEPAVLDYLLAVIRRTREWPSISLGASPRAAAALLLVARACAAREGRAYLLPDDVKEAAIPCLRHRLILKPEVELEGFDPDRVIADLLAAIPLPR</sequence>
<dbReference type="SMART" id="SM00382">
    <property type="entry name" value="AAA"/>
    <property type="match status" value="1"/>
</dbReference>
<dbReference type="Pfam" id="PF17863">
    <property type="entry name" value="AAA_lid_2"/>
    <property type="match status" value="1"/>
</dbReference>
<gene>
    <name evidence="2" type="ORF">ESZ00_01380</name>
</gene>
<feature type="domain" description="AAA+ ATPase" evidence="1">
    <location>
        <begin position="11"/>
        <end position="152"/>
    </location>
</feature>
<dbReference type="InterPro" id="IPR050764">
    <property type="entry name" value="CbbQ/NirQ/NorQ/GpvN"/>
</dbReference>
<accession>A0A4Q1SK68</accession>
<dbReference type="GO" id="GO:0016887">
    <property type="term" value="F:ATP hydrolysis activity"/>
    <property type="evidence" value="ECO:0007669"/>
    <property type="project" value="InterPro"/>
</dbReference>
<dbReference type="PANTHER" id="PTHR42759">
    <property type="entry name" value="MOXR FAMILY PROTEIN"/>
    <property type="match status" value="1"/>
</dbReference>
<dbReference type="SUPFAM" id="SSF52540">
    <property type="entry name" value="P-loop containing nucleoside triphosphate hydrolases"/>
    <property type="match status" value="1"/>
</dbReference>
<keyword evidence="3" id="KW-1185">Reference proteome</keyword>
<dbReference type="Gene3D" id="1.10.8.80">
    <property type="entry name" value="Magnesium chelatase subunit I, C-Terminal domain"/>
    <property type="match status" value="1"/>
</dbReference>
<reference evidence="2 3" key="1">
    <citation type="journal article" date="2016" name="Int. J. Syst. Evol. Microbiol.">
        <title>Acidipila dinghuensis sp. nov., an acidobacterium isolated from forest soil.</title>
        <authorList>
            <person name="Jiang Y.W."/>
            <person name="Wang J."/>
            <person name="Chen M.H."/>
            <person name="Lv Y.Y."/>
            <person name="Qiu L.H."/>
        </authorList>
    </citation>
    <scope>NUCLEOTIDE SEQUENCE [LARGE SCALE GENOMIC DNA]</scope>
    <source>
        <strain evidence="2 3">DHOF10</strain>
    </source>
</reference>
<evidence type="ECO:0000313" key="3">
    <source>
        <dbReference type="Proteomes" id="UP000290253"/>
    </source>
</evidence>
<dbReference type="EMBL" id="SDMK01000001">
    <property type="protein sequence ID" value="RXS98084.1"/>
    <property type="molecule type" value="Genomic_DNA"/>
</dbReference>
<organism evidence="2 3">
    <name type="scientific">Silvibacterium dinghuense</name>
    <dbReference type="NCBI Taxonomy" id="1560006"/>
    <lineage>
        <taxon>Bacteria</taxon>
        <taxon>Pseudomonadati</taxon>
        <taxon>Acidobacteriota</taxon>
        <taxon>Terriglobia</taxon>
        <taxon>Terriglobales</taxon>
        <taxon>Acidobacteriaceae</taxon>
        <taxon>Silvibacterium</taxon>
    </lineage>
</organism>
<dbReference type="AlphaFoldDB" id="A0A4Q1SK68"/>
<dbReference type="InterPro" id="IPR003593">
    <property type="entry name" value="AAA+_ATPase"/>
</dbReference>
<dbReference type="Pfam" id="PF07726">
    <property type="entry name" value="AAA_3"/>
    <property type="match status" value="1"/>
</dbReference>
<protein>
    <submittedName>
        <fullName evidence="2">AAA family ATPase</fullName>
    </submittedName>
</protein>
<evidence type="ECO:0000259" key="1">
    <source>
        <dbReference type="SMART" id="SM00382"/>
    </source>
</evidence>
<dbReference type="InterPro" id="IPR011703">
    <property type="entry name" value="ATPase_AAA-3"/>
</dbReference>
<proteinExistence type="predicted"/>
<dbReference type="GO" id="GO:0005524">
    <property type="term" value="F:ATP binding"/>
    <property type="evidence" value="ECO:0007669"/>
    <property type="project" value="InterPro"/>
</dbReference>
<dbReference type="PANTHER" id="PTHR42759:SF1">
    <property type="entry name" value="MAGNESIUM-CHELATASE SUBUNIT CHLD"/>
    <property type="match status" value="1"/>
</dbReference>